<evidence type="ECO:0000256" key="5">
    <source>
        <dbReference type="ARBA" id="ARBA00022723"/>
    </source>
</evidence>
<evidence type="ECO:0000256" key="9">
    <source>
        <dbReference type="RuleBase" id="RU004504"/>
    </source>
</evidence>
<dbReference type="Pfam" id="PF00266">
    <property type="entry name" value="Aminotran_5"/>
    <property type="match status" value="1"/>
</dbReference>
<evidence type="ECO:0000256" key="8">
    <source>
        <dbReference type="ARBA" id="ARBA00023014"/>
    </source>
</evidence>
<dbReference type="PANTHER" id="PTHR11601:SF34">
    <property type="entry name" value="CYSTEINE DESULFURASE"/>
    <property type="match status" value="1"/>
</dbReference>
<dbReference type="GO" id="GO:0051536">
    <property type="term" value="F:iron-sulfur cluster binding"/>
    <property type="evidence" value="ECO:0007669"/>
    <property type="project" value="UniProtKB-KW"/>
</dbReference>
<accession>A0AA35QRC2</accession>
<dbReference type="EMBL" id="CASHTH010000012">
    <property type="protein sequence ID" value="CAI7988875.1"/>
    <property type="molecule type" value="Genomic_DNA"/>
</dbReference>
<comment type="similarity">
    <text evidence="2">Belongs to the class-V pyridoxal-phosphate-dependent aminotransferase family. NifS/IscS subfamily.</text>
</comment>
<proteinExistence type="inferred from homology"/>
<evidence type="ECO:0000256" key="7">
    <source>
        <dbReference type="ARBA" id="ARBA00023004"/>
    </source>
</evidence>
<evidence type="ECO:0000313" key="11">
    <source>
        <dbReference type="EMBL" id="CAI7988875.1"/>
    </source>
</evidence>
<dbReference type="PANTHER" id="PTHR11601">
    <property type="entry name" value="CYSTEINE DESULFURYLASE FAMILY MEMBER"/>
    <property type="match status" value="1"/>
</dbReference>
<dbReference type="Gene3D" id="1.10.260.50">
    <property type="match status" value="1"/>
</dbReference>
<name>A0AA35QRC2_GEOBA</name>
<dbReference type="GO" id="GO:0031071">
    <property type="term" value="F:cysteine desulfurase activity"/>
    <property type="evidence" value="ECO:0007669"/>
    <property type="project" value="UniProtKB-EC"/>
</dbReference>
<dbReference type="InterPro" id="IPR015422">
    <property type="entry name" value="PyrdxlP-dep_Trfase_small"/>
</dbReference>
<dbReference type="Gene3D" id="3.40.640.10">
    <property type="entry name" value="Type I PLP-dependent aspartate aminotransferase-like (Major domain)"/>
    <property type="match status" value="1"/>
</dbReference>
<dbReference type="Gene3D" id="3.90.1150.10">
    <property type="entry name" value="Aspartate Aminotransferase, domain 1"/>
    <property type="match status" value="2"/>
</dbReference>
<keyword evidence="5" id="KW-0479">Metal-binding</keyword>
<dbReference type="InterPro" id="IPR015424">
    <property type="entry name" value="PyrdxlP-dep_Trfase"/>
</dbReference>
<dbReference type="EC" id="2.8.1.7" evidence="3"/>
<dbReference type="Proteomes" id="UP001174909">
    <property type="component" value="Unassembled WGS sequence"/>
</dbReference>
<dbReference type="PIRSF" id="PIRSF005572">
    <property type="entry name" value="NifS"/>
    <property type="match status" value="1"/>
</dbReference>
<feature type="domain" description="Aminotransferase class V" evidence="10">
    <location>
        <begin position="44"/>
        <end position="336"/>
    </location>
</feature>
<dbReference type="GO" id="GO:0046872">
    <property type="term" value="F:metal ion binding"/>
    <property type="evidence" value="ECO:0007669"/>
    <property type="project" value="UniProtKB-KW"/>
</dbReference>
<evidence type="ECO:0000259" key="10">
    <source>
        <dbReference type="Pfam" id="PF00266"/>
    </source>
</evidence>
<keyword evidence="8" id="KW-0411">Iron-sulfur</keyword>
<keyword evidence="12" id="KW-1185">Reference proteome</keyword>
<dbReference type="SUPFAM" id="SSF53383">
    <property type="entry name" value="PLP-dependent transferases"/>
    <property type="match status" value="1"/>
</dbReference>
<evidence type="ECO:0000256" key="4">
    <source>
        <dbReference type="ARBA" id="ARBA00022679"/>
    </source>
</evidence>
<comment type="cofactor">
    <cofactor evidence="1 9">
        <name>pyridoxal 5'-phosphate</name>
        <dbReference type="ChEBI" id="CHEBI:597326"/>
    </cofactor>
</comment>
<dbReference type="PROSITE" id="PS00595">
    <property type="entry name" value="AA_TRANSFER_CLASS_5"/>
    <property type="match status" value="1"/>
</dbReference>
<comment type="caution">
    <text evidence="11">The sequence shown here is derived from an EMBL/GenBank/DDBJ whole genome shotgun (WGS) entry which is preliminary data.</text>
</comment>
<dbReference type="AlphaFoldDB" id="A0AA35QRC2"/>
<evidence type="ECO:0000256" key="6">
    <source>
        <dbReference type="ARBA" id="ARBA00022898"/>
    </source>
</evidence>
<keyword evidence="6" id="KW-0663">Pyridoxal phosphate</keyword>
<dbReference type="InterPro" id="IPR015421">
    <property type="entry name" value="PyrdxlP-dep_Trfase_major"/>
</dbReference>
<keyword evidence="7" id="KW-0408">Iron</keyword>
<dbReference type="InterPro" id="IPR016454">
    <property type="entry name" value="Cysteine_dSase"/>
</dbReference>
<evidence type="ECO:0000313" key="12">
    <source>
        <dbReference type="Proteomes" id="UP001174909"/>
    </source>
</evidence>
<keyword evidence="4" id="KW-0808">Transferase</keyword>
<sequence>MSDVIYFDNNATTRIEPQAYQAMAPYLTELYGNPSSIHSFGAGCGSEGDNTAIRGILEGAPEKRHFVTTAVEHPAVLGLGQHLEKKGYRVTWLGVNEDGMLDLDELRDSLSDDTAMVSIMYANNETGVVFPVREAGEIVKARGIPFHVDAVQVPGKIELDVKNSPIDLLTVSAHKFHGPKGVGALYVRRGITLRPFIVGGHQERNRRAGTENVAGIVGMGEAAEFTAKDVAAEREHVGGLRDQLQKSLVSACPGARVNGAKSNRLPNTLNIAFEYLEGESILVLLDEFGICASTGSACTAGSVEPSHVLRAMKVPPQWLQGAVRFSLSRYNTPAEIAFAADKIPGIVQRLQGLSALGRVGTRETLPGQAS</sequence>
<reference evidence="11" key="1">
    <citation type="submission" date="2023-03" db="EMBL/GenBank/DDBJ databases">
        <authorList>
            <person name="Steffen K."/>
            <person name="Cardenas P."/>
        </authorList>
    </citation>
    <scope>NUCLEOTIDE SEQUENCE</scope>
</reference>
<gene>
    <name evidence="11" type="ORF">GBAR_LOCUS67</name>
</gene>
<evidence type="ECO:0000256" key="2">
    <source>
        <dbReference type="ARBA" id="ARBA00006490"/>
    </source>
</evidence>
<evidence type="ECO:0000256" key="1">
    <source>
        <dbReference type="ARBA" id="ARBA00001933"/>
    </source>
</evidence>
<dbReference type="InterPro" id="IPR000192">
    <property type="entry name" value="Aminotrans_V_dom"/>
</dbReference>
<dbReference type="InterPro" id="IPR020578">
    <property type="entry name" value="Aminotrans_V_PyrdxlP_BS"/>
</dbReference>
<organism evidence="11 12">
    <name type="scientific">Geodia barretti</name>
    <name type="common">Barrett's horny sponge</name>
    <dbReference type="NCBI Taxonomy" id="519541"/>
    <lineage>
        <taxon>Eukaryota</taxon>
        <taxon>Metazoa</taxon>
        <taxon>Porifera</taxon>
        <taxon>Demospongiae</taxon>
        <taxon>Heteroscleromorpha</taxon>
        <taxon>Tetractinellida</taxon>
        <taxon>Astrophorina</taxon>
        <taxon>Geodiidae</taxon>
        <taxon>Geodia</taxon>
    </lineage>
</organism>
<dbReference type="FunFam" id="3.40.640.10:FF:000084">
    <property type="entry name" value="IscS-like cysteine desulfurase"/>
    <property type="match status" value="1"/>
</dbReference>
<evidence type="ECO:0000256" key="3">
    <source>
        <dbReference type="ARBA" id="ARBA00012239"/>
    </source>
</evidence>
<protein>
    <recommendedName>
        <fullName evidence="3">cysteine desulfurase</fullName>
        <ecNumber evidence="3">2.8.1.7</ecNumber>
    </recommendedName>
</protein>